<proteinExistence type="predicted"/>
<organism evidence="9 10">
    <name type="scientific">Nocardia aobensis</name>
    <dbReference type="NCBI Taxonomy" id="257277"/>
    <lineage>
        <taxon>Bacteria</taxon>
        <taxon>Bacillati</taxon>
        <taxon>Actinomycetota</taxon>
        <taxon>Actinomycetes</taxon>
        <taxon>Mycobacteriales</taxon>
        <taxon>Nocardiaceae</taxon>
        <taxon>Nocardia</taxon>
    </lineage>
</organism>
<dbReference type="InterPro" id="IPR051269">
    <property type="entry name" value="Fe-S_cluster_ET"/>
</dbReference>
<dbReference type="Gene3D" id="3.30.70.20">
    <property type="match status" value="1"/>
</dbReference>
<reference evidence="9 10" key="1">
    <citation type="submission" date="2024-10" db="EMBL/GenBank/DDBJ databases">
        <title>The Natural Products Discovery Center: Release of the First 8490 Sequenced Strains for Exploring Actinobacteria Biosynthetic Diversity.</title>
        <authorList>
            <person name="Kalkreuter E."/>
            <person name="Kautsar S.A."/>
            <person name="Yang D."/>
            <person name="Bader C.D."/>
            <person name="Teijaro C.N."/>
            <person name="Fluegel L."/>
            <person name="Davis C.M."/>
            <person name="Simpson J.R."/>
            <person name="Lauterbach L."/>
            <person name="Steele A.D."/>
            <person name="Gui C."/>
            <person name="Meng S."/>
            <person name="Li G."/>
            <person name="Viehrig K."/>
            <person name="Ye F."/>
            <person name="Su P."/>
            <person name="Kiefer A.F."/>
            <person name="Nichols A."/>
            <person name="Cepeda A.J."/>
            <person name="Yan W."/>
            <person name="Fan B."/>
            <person name="Jiang Y."/>
            <person name="Adhikari A."/>
            <person name="Zheng C.-J."/>
            <person name="Schuster L."/>
            <person name="Cowan T.M."/>
            <person name="Smanski M.J."/>
            <person name="Chevrette M.G."/>
            <person name="De Carvalho L.P.S."/>
            <person name="Shen B."/>
        </authorList>
    </citation>
    <scope>NUCLEOTIDE SEQUENCE [LARGE SCALE GENOMIC DNA]</scope>
    <source>
        <strain evidence="9 10">NPDC004119</strain>
    </source>
</reference>
<evidence type="ECO:0000256" key="7">
    <source>
        <dbReference type="ARBA" id="ARBA00023291"/>
    </source>
</evidence>
<keyword evidence="10" id="KW-1185">Reference proteome</keyword>
<keyword evidence="4" id="KW-0249">Electron transport</keyword>
<evidence type="ECO:0000256" key="4">
    <source>
        <dbReference type="ARBA" id="ARBA00022982"/>
    </source>
</evidence>
<comment type="cofactor">
    <cofactor evidence="1">
        <name>[3Fe-4S] cluster</name>
        <dbReference type="ChEBI" id="CHEBI:21137"/>
    </cofactor>
</comment>
<dbReference type="EMBL" id="JBIAMT010000005">
    <property type="protein sequence ID" value="MFF0499869.1"/>
    <property type="molecule type" value="Genomic_DNA"/>
</dbReference>
<evidence type="ECO:0000313" key="10">
    <source>
        <dbReference type="Proteomes" id="UP001601442"/>
    </source>
</evidence>
<evidence type="ECO:0000313" key="9">
    <source>
        <dbReference type="EMBL" id="MFF0499869.1"/>
    </source>
</evidence>
<dbReference type="Proteomes" id="UP001601442">
    <property type="component" value="Unassembled WGS sequence"/>
</dbReference>
<dbReference type="PANTHER" id="PTHR36923">
    <property type="entry name" value="FERREDOXIN"/>
    <property type="match status" value="1"/>
</dbReference>
<accession>A0ABW6P9M8</accession>
<dbReference type="PROSITE" id="PS51379">
    <property type="entry name" value="4FE4S_FER_2"/>
    <property type="match status" value="1"/>
</dbReference>
<dbReference type="RefSeq" id="WP_387398711.1">
    <property type="nucleotide sequence ID" value="NZ_JBIAMT010000005.1"/>
</dbReference>
<gene>
    <name evidence="9" type="ORF">ACFYU5_25950</name>
</gene>
<name>A0ABW6P9M8_9NOCA</name>
<keyword evidence="5" id="KW-0408">Iron</keyword>
<dbReference type="InterPro" id="IPR017896">
    <property type="entry name" value="4Fe4S_Fe-S-bd"/>
</dbReference>
<keyword evidence="3" id="KW-0479">Metal-binding</keyword>
<sequence>MKFSVDYDRCEGHLLCVAAAPDLIEIGDDELAHVVVDELAPAQHPAAEHAIRSCPKQALRLENS</sequence>
<evidence type="ECO:0000256" key="2">
    <source>
        <dbReference type="ARBA" id="ARBA00022448"/>
    </source>
</evidence>
<evidence type="ECO:0000256" key="3">
    <source>
        <dbReference type="ARBA" id="ARBA00022723"/>
    </source>
</evidence>
<keyword evidence="6" id="KW-0411">Iron-sulfur</keyword>
<evidence type="ECO:0000256" key="5">
    <source>
        <dbReference type="ARBA" id="ARBA00023004"/>
    </source>
</evidence>
<evidence type="ECO:0000259" key="8">
    <source>
        <dbReference type="PROSITE" id="PS51379"/>
    </source>
</evidence>
<keyword evidence="7" id="KW-0003">3Fe-4S</keyword>
<feature type="domain" description="4Fe-4S ferredoxin-type" evidence="8">
    <location>
        <begin position="1"/>
        <end position="29"/>
    </location>
</feature>
<dbReference type="SUPFAM" id="SSF54862">
    <property type="entry name" value="4Fe-4S ferredoxins"/>
    <property type="match status" value="1"/>
</dbReference>
<comment type="caution">
    <text evidence="9">The sequence shown here is derived from an EMBL/GenBank/DDBJ whole genome shotgun (WGS) entry which is preliminary data.</text>
</comment>
<protein>
    <submittedName>
        <fullName evidence="9">Ferredoxin</fullName>
    </submittedName>
</protein>
<dbReference type="PANTHER" id="PTHR36923:SF3">
    <property type="entry name" value="FERREDOXIN"/>
    <property type="match status" value="1"/>
</dbReference>
<keyword evidence="2" id="KW-0813">Transport</keyword>
<evidence type="ECO:0000256" key="6">
    <source>
        <dbReference type="ARBA" id="ARBA00023014"/>
    </source>
</evidence>
<dbReference type="Pfam" id="PF13459">
    <property type="entry name" value="Fer4_15"/>
    <property type="match status" value="1"/>
</dbReference>
<evidence type="ECO:0000256" key="1">
    <source>
        <dbReference type="ARBA" id="ARBA00001927"/>
    </source>
</evidence>